<gene>
    <name evidence="3" type="ORF">LIER_01559</name>
</gene>
<evidence type="ECO:0000313" key="4">
    <source>
        <dbReference type="Proteomes" id="UP001454036"/>
    </source>
</evidence>
<dbReference type="EMBL" id="BAABME010000151">
    <property type="protein sequence ID" value="GAA0140153.1"/>
    <property type="molecule type" value="Genomic_DNA"/>
</dbReference>
<organism evidence="3 4">
    <name type="scientific">Lithospermum erythrorhizon</name>
    <name type="common">Purple gromwell</name>
    <name type="synonym">Lithospermum officinale var. erythrorhizon</name>
    <dbReference type="NCBI Taxonomy" id="34254"/>
    <lineage>
        <taxon>Eukaryota</taxon>
        <taxon>Viridiplantae</taxon>
        <taxon>Streptophyta</taxon>
        <taxon>Embryophyta</taxon>
        <taxon>Tracheophyta</taxon>
        <taxon>Spermatophyta</taxon>
        <taxon>Magnoliopsida</taxon>
        <taxon>eudicotyledons</taxon>
        <taxon>Gunneridae</taxon>
        <taxon>Pentapetalae</taxon>
        <taxon>asterids</taxon>
        <taxon>lamiids</taxon>
        <taxon>Boraginales</taxon>
        <taxon>Boraginaceae</taxon>
        <taxon>Boraginoideae</taxon>
        <taxon>Lithospermeae</taxon>
        <taxon>Lithospermum</taxon>
    </lineage>
</organism>
<comment type="caution">
    <text evidence="3">The sequence shown here is derived from an EMBL/GenBank/DDBJ whole genome shotgun (WGS) entry which is preliminary data.</text>
</comment>
<evidence type="ECO:0008006" key="5">
    <source>
        <dbReference type="Google" id="ProtNLM"/>
    </source>
</evidence>
<dbReference type="Pfam" id="PF04520">
    <property type="entry name" value="Senescence_reg"/>
    <property type="match status" value="1"/>
</dbReference>
<dbReference type="GO" id="GO:0010150">
    <property type="term" value="P:leaf senescence"/>
    <property type="evidence" value="ECO:0007669"/>
    <property type="project" value="UniProtKB-ARBA"/>
</dbReference>
<reference evidence="3 4" key="1">
    <citation type="submission" date="2024-01" db="EMBL/GenBank/DDBJ databases">
        <title>The complete chloroplast genome sequence of Lithospermum erythrorhizon: insights into the phylogenetic relationship among Boraginaceae species and the maternal lineages of purple gromwells.</title>
        <authorList>
            <person name="Okada T."/>
            <person name="Watanabe K."/>
        </authorList>
    </citation>
    <scope>NUCLEOTIDE SEQUENCE [LARGE SCALE GENOMIC DNA]</scope>
</reference>
<dbReference type="InterPro" id="IPR007608">
    <property type="entry name" value="Senescence_reg_S40"/>
</dbReference>
<dbReference type="AlphaFoldDB" id="A0AAV3NMC8"/>
<evidence type="ECO:0000256" key="2">
    <source>
        <dbReference type="SAM" id="MobiDB-lite"/>
    </source>
</evidence>
<keyword evidence="4" id="KW-1185">Reference proteome</keyword>
<protein>
    <recommendedName>
        <fullName evidence="5">Senescence regulator</fullName>
    </recommendedName>
</protein>
<evidence type="ECO:0000313" key="3">
    <source>
        <dbReference type="EMBL" id="GAA0140153.1"/>
    </source>
</evidence>
<sequence>MPFTKGRDEEFQEDDVWGVSKPMEQKLSGFKTLPLKGSSSFTTRPLPSASRMIPRPSSNIGVQESRIPHHSAPVNVPNWSKIYGSSKTAPSSVEDGGGSYEEEEDEGGCGGGMVPPHVLIDRRLARKQMSFSMCEGVGRTLKGRDLKKVRNDVLAKTGFLE</sequence>
<feature type="region of interest" description="Disordered" evidence="2">
    <location>
        <begin position="28"/>
        <end position="113"/>
    </location>
</feature>
<proteinExistence type="inferred from homology"/>
<comment type="similarity">
    <text evidence="1">Belongs to the senescence regulator S40 family.</text>
</comment>
<evidence type="ECO:0000256" key="1">
    <source>
        <dbReference type="ARBA" id="ARBA00034773"/>
    </source>
</evidence>
<dbReference type="PANTHER" id="PTHR33083:SF103">
    <property type="entry name" value="SENESCENCE REGULATOR"/>
    <property type="match status" value="1"/>
</dbReference>
<accession>A0AAV3NMC8</accession>
<dbReference type="Proteomes" id="UP001454036">
    <property type="component" value="Unassembled WGS sequence"/>
</dbReference>
<dbReference type="PANTHER" id="PTHR33083">
    <property type="entry name" value="EXPRESSED PROTEIN"/>
    <property type="match status" value="1"/>
</dbReference>
<name>A0AAV3NMC8_LITER</name>